<dbReference type="PANTHER" id="PTHR21248">
    <property type="entry name" value="CARDIOLIPIN SYNTHASE"/>
    <property type="match status" value="1"/>
</dbReference>
<keyword evidence="10 12" id="KW-0594">Phospholipid biosynthesis</keyword>
<dbReference type="InterPro" id="IPR022924">
    <property type="entry name" value="Cardiolipin_synthase"/>
</dbReference>
<evidence type="ECO:0000256" key="5">
    <source>
        <dbReference type="ARBA" id="ARBA00022692"/>
    </source>
</evidence>
<evidence type="ECO:0000313" key="14">
    <source>
        <dbReference type="EMBL" id="MCL6270895.1"/>
    </source>
</evidence>
<keyword evidence="15" id="KW-1185">Reference proteome</keyword>
<reference evidence="14 15" key="1">
    <citation type="submission" date="2022-05" db="EMBL/GenBank/DDBJ databases">
        <authorList>
            <person name="Park J.-S."/>
        </authorList>
    </citation>
    <scope>NUCLEOTIDE SEQUENCE [LARGE SCALE GENOMIC DNA]</scope>
    <source>
        <strain evidence="14 15">2012CJ34-2</strain>
    </source>
</reference>
<dbReference type="Gene3D" id="3.30.870.10">
    <property type="entry name" value="Endonuclease Chain A"/>
    <property type="match status" value="2"/>
</dbReference>
<dbReference type="EC" id="2.7.8.-" evidence="12"/>
<keyword evidence="4 12" id="KW-0808">Transferase</keyword>
<feature type="transmembrane region" description="Helical" evidence="12">
    <location>
        <begin position="44"/>
        <end position="64"/>
    </location>
</feature>
<keyword evidence="9 12" id="KW-0472">Membrane</keyword>
<comment type="catalytic activity">
    <reaction evidence="12">
        <text>2 a 1,2-diacyl-sn-glycero-3-phospho-(1'-sn-glycerol) = a cardiolipin + glycerol</text>
        <dbReference type="Rhea" id="RHEA:31451"/>
        <dbReference type="ChEBI" id="CHEBI:17754"/>
        <dbReference type="ChEBI" id="CHEBI:62237"/>
        <dbReference type="ChEBI" id="CHEBI:64716"/>
    </reaction>
</comment>
<feature type="active site" evidence="12">
    <location>
        <position position="228"/>
    </location>
</feature>
<keyword evidence="3 12" id="KW-0444">Lipid biosynthesis</keyword>
<dbReference type="Pfam" id="PF13091">
    <property type="entry name" value="PLDc_2"/>
    <property type="match status" value="2"/>
</dbReference>
<keyword evidence="11 12" id="KW-1208">Phospholipid metabolism</keyword>
<evidence type="ECO:0000256" key="9">
    <source>
        <dbReference type="ARBA" id="ARBA00023136"/>
    </source>
</evidence>
<comment type="caution">
    <text evidence="14">The sequence shown here is derived from an EMBL/GenBank/DDBJ whole genome shotgun (WGS) entry which is preliminary data.</text>
</comment>
<feature type="active site" evidence="12">
    <location>
        <position position="230"/>
    </location>
</feature>
<dbReference type="HAMAP" id="MF_00190">
    <property type="entry name" value="Cardiolipin_synth_ClsA"/>
    <property type="match status" value="1"/>
</dbReference>
<dbReference type="Pfam" id="PF13396">
    <property type="entry name" value="PLDc_N"/>
    <property type="match status" value="1"/>
</dbReference>
<accession>A0ABT0PHS7</accession>
<evidence type="ECO:0000256" key="1">
    <source>
        <dbReference type="ARBA" id="ARBA00004651"/>
    </source>
</evidence>
<feature type="active site" evidence="12">
    <location>
        <position position="419"/>
    </location>
</feature>
<dbReference type="EMBL" id="JAMFLX010000017">
    <property type="protein sequence ID" value="MCL6270895.1"/>
    <property type="molecule type" value="Genomic_DNA"/>
</dbReference>
<dbReference type="Proteomes" id="UP001203338">
    <property type="component" value="Unassembled WGS sequence"/>
</dbReference>
<comment type="similarity">
    <text evidence="12">Belongs to the phospholipase D family. Cardiolipin synthase subfamily. ClsA sub-subfamily.</text>
</comment>
<keyword evidence="5 12" id="KW-0812">Transmembrane</keyword>
<evidence type="ECO:0000256" key="8">
    <source>
        <dbReference type="ARBA" id="ARBA00023098"/>
    </source>
</evidence>
<feature type="active site" evidence="12">
    <location>
        <position position="414"/>
    </location>
</feature>
<evidence type="ECO:0000259" key="13">
    <source>
        <dbReference type="PROSITE" id="PS50035"/>
    </source>
</evidence>
<sequence>MQTETQSISLIFSTIAGFVYFLITSGFAITVIMKRRPVGVTLSWLLLLFLLPIAGIILFLMFGTRRLGSKRLRRAEAMAPTYSEWFHHLQQVLQSQEQQAFGSHNRVYQLTQNTLRIPGIPGNSLTLFHQTDEIFSALIRDIEQSTSSIYLEFYICQQGGQVNRVLSALEAAAQRGVRCHLLLDNVGSRQFLSSTEALRLRVAGIKIRSSMPVGPVRMLFERMDLRNHRKLVVIDDAIAWTGSLNLIDPALFKQDAGVGQWVDAMVRIEGPAAHVSGALVMYDWEIETGEEVKSIRQAYKYEQPLSNEQVQDSAAIHIVPSGPGVDRELIHQVLLAAAYESQHELIITTPYFVPDDALVTALCSAAMRGVEVTLVVPEKNDSRMVHYASRSYYEDLLNAGIKIMHFTAGLLHTKCVLVDRETVLFGTVNLDMRSVWLNFELTLIVYNPAFGQHMATLMESYIYRSNQVAKDSWQTRPYLQRLAENSAQLLSPLL</sequence>
<comment type="function">
    <text evidence="12">Catalyzes the reversible phosphatidyl group transfer from one phosphatidylglycerol molecule to another to form cardiolipin (CL) (diphosphatidylglycerol) and glycerol.</text>
</comment>
<comment type="subcellular location">
    <subcellularLocation>
        <location evidence="1 12">Cell membrane</location>
        <topology evidence="1 12">Multi-pass membrane protein</topology>
    </subcellularLocation>
</comment>
<evidence type="ECO:0000256" key="10">
    <source>
        <dbReference type="ARBA" id="ARBA00023209"/>
    </source>
</evidence>
<dbReference type="PANTHER" id="PTHR21248:SF22">
    <property type="entry name" value="PHOSPHOLIPASE D"/>
    <property type="match status" value="1"/>
</dbReference>
<evidence type="ECO:0000313" key="15">
    <source>
        <dbReference type="Proteomes" id="UP001203338"/>
    </source>
</evidence>
<keyword evidence="2 12" id="KW-1003">Cell membrane</keyword>
<dbReference type="SUPFAM" id="SSF56024">
    <property type="entry name" value="Phospholipase D/nuclease"/>
    <property type="match status" value="2"/>
</dbReference>
<evidence type="ECO:0000256" key="4">
    <source>
        <dbReference type="ARBA" id="ARBA00022679"/>
    </source>
</evidence>
<feature type="transmembrane region" description="Helical" evidence="12">
    <location>
        <begin position="7"/>
        <end position="32"/>
    </location>
</feature>
<dbReference type="InterPro" id="IPR025202">
    <property type="entry name" value="PLD-like_dom"/>
</dbReference>
<keyword evidence="6" id="KW-0677">Repeat</keyword>
<evidence type="ECO:0000256" key="12">
    <source>
        <dbReference type="HAMAP-Rule" id="MF_00190"/>
    </source>
</evidence>
<keyword evidence="8 12" id="KW-0443">Lipid metabolism</keyword>
<dbReference type="InterPro" id="IPR001736">
    <property type="entry name" value="PLipase_D/transphosphatidylase"/>
</dbReference>
<evidence type="ECO:0000256" key="6">
    <source>
        <dbReference type="ARBA" id="ARBA00022737"/>
    </source>
</evidence>
<feature type="active site" evidence="12">
    <location>
        <position position="235"/>
    </location>
</feature>
<dbReference type="CDD" id="cd09158">
    <property type="entry name" value="PLDc_EcCLS_like_2"/>
    <property type="match status" value="1"/>
</dbReference>
<dbReference type="SMART" id="SM00155">
    <property type="entry name" value="PLDc"/>
    <property type="match status" value="2"/>
</dbReference>
<protein>
    <recommendedName>
        <fullName evidence="12">Cardiolipin synthase A</fullName>
        <shortName evidence="12">CL synthase</shortName>
        <ecNumber evidence="12">2.7.8.-</ecNumber>
    </recommendedName>
</protein>
<evidence type="ECO:0000256" key="3">
    <source>
        <dbReference type="ARBA" id="ARBA00022516"/>
    </source>
</evidence>
<dbReference type="PROSITE" id="PS50035">
    <property type="entry name" value="PLD"/>
    <property type="match status" value="2"/>
</dbReference>
<feature type="active site" evidence="12">
    <location>
        <position position="412"/>
    </location>
</feature>
<organism evidence="14 15">
    <name type="scientific">Parendozoicomonas callyspongiae</name>
    <dbReference type="NCBI Taxonomy" id="2942213"/>
    <lineage>
        <taxon>Bacteria</taxon>
        <taxon>Pseudomonadati</taxon>
        <taxon>Pseudomonadota</taxon>
        <taxon>Gammaproteobacteria</taxon>
        <taxon>Oceanospirillales</taxon>
        <taxon>Endozoicomonadaceae</taxon>
        <taxon>Parendozoicomonas</taxon>
    </lineage>
</organism>
<evidence type="ECO:0000256" key="2">
    <source>
        <dbReference type="ARBA" id="ARBA00022475"/>
    </source>
</evidence>
<gene>
    <name evidence="14" type="primary">cls</name>
    <name evidence="12" type="synonym">clsA</name>
    <name evidence="14" type="ORF">M3P05_13275</name>
</gene>
<dbReference type="InterPro" id="IPR030840">
    <property type="entry name" value="CL_synthase_A"/>
</dbReference>
<evidence type="ECO:0000256" key="11">
    <source>
        <dbReference type="ARBA" id="ARBA00023264"/>
    </source>
</evidence>
<feature type="domain" description="PLD phosphodiesterase" evidence="13">
    <location>
        <begin position="223"/>
        <end position="250"/>
    </location>
</feature>
<keyword evidence="7 12" id="KW-1133">Transmembrane helix</keyword>
<dbReference type="InterPro" id="IPR027379">
    <property type="entry name" value="CLS_N"/>
</dbReference>
<evidence type="ECO:0000256" key="7">
    <source>
        <dbReference type="ARBA" id="ARBA00022989"/>
    </source>
</evidence>
<dbReference type="NCBIfam" id="TIGR04265">
    <property type="entry name" value="bac_cardiolipin"/>
    <property type="match status" value="1"/>
</dbReference>
<feature type="domain" description="PLD phosphodiesterase" evidence="13">
    <location>
        <begin position="407"/>
        <end position="434"/>
    </location>
</feature>
<name>A0ABT0PHS7_9GAMM</name>
<dbReference type="RefSeq" id="WP_249700200.1">
    <property type="nucleotide sequence ID" value="NZ_JAMFLX010000017.1"/>
</dbReference>
<proteinExistence type="inferred from homology"/>